<evidence type="ECO:0000313" key="3">
    <source>
        <dbReference type="Proteomes" id="UP000775872"/>
    </source>
</evidence>
<reference evidence="2 3" key="2">
    <citation type="submission" date="2021-10" db="EMBL/GenBank/DDBJ databases">
        <authorList>
            <person name="Piombo E."/>
        </authorList>
    </citation>
    <scope>NUCLEOTIDE SEQUENCE [LARGE SCALE GENOMIC DNA]</scope>
</reference>
<evidence type="ECO:0000313" key="2">
    <source>
        <dbReference type="EMBL" id="CAH0049591.1"/>
    </source>
</evidence>
<evidence type="ECO:0000256" key="1">
    <source>
        <dbReference type="SAM" id="MobiDB-lite"/>
    </source>
</evidence>
<comment type="caution">
    <text evidence="2">The sequence shown here is derived from an EMBL/GenBank/DDBJ whole genome shotgun (WGS) entry which is preliminary data.</text>
</comment>
<feature type="compositionally biased region" description="Basic and acidic residues" evidence="1">
    <location>
        <begin position="43"/>
        <end position="54"/>
    </location>
</feature>
<dbReference type="InterPro" id="IPR014839">
    <property type="entry name" value="Crt10"/>
</dbReference>
<feature type="compositionally biased region" description="Acidic residues" evidence="1">
    <location>
        <begin position="462"/>
        <end position="503"/>
    </location>
</feature>
<keyword evidence="3" id="KW-1185">Reference proteome</keyword>
<dbReference type="Proteomes" id="UP000775872">
    <property type="component" value="Unassembled WGS sequence"/>
</dbReference>
<dbReference type="AlphaFoldDB" id="A0A9N9Z621"/>
<sequence length="884" mass="98115">MESPSPKVTPARKFKPIAVGKCHVQTATDRFGPGAEGAIRDRERLAQDMSHEGNEMPFLWPSGSGDEKDEDEQVDAASRSIYRSVPSMQSNRNTLTALSQLYNLYFVAYQGCIFVYRLRSGAKHALPRHPDLQLKPPASDQARAVGGVLDPSCGHAINHIITGHLGHEEIVLAAHDDGDVTAYKTKDVADYVLAAKQAAESTTPVKDSQSAPNHGKRPRPRQFFHENVGKSAWGLAIHQQSRLIAISSNRWEVTVFAFALYDGTSGQRPASASDERRDDVEAWVRQRQRTWRIVILLGREVDNLPNVCFLNDKEGNAEKVCAIDINGSIWIADIWKPLQPAYQIPPFDGQDIISDEFYPSVSRGWGVLAFTDNCYMEVKSVEELIGFPEHDCTIKPSRHSLAQPLARIQPVLETIPENPCRPSDTDRSVLRRALLEHLNHPVAEAMANAQENFLSVLVDGNGGEDEDDDVYDEDEDEDESEDEDEDEDEEDEDGDDGDDDFDDGNSGILGSEAVAAGPGGSMLTPTADVVSVIPLQEVFQDLEQLPGGPPGPPAMSLASHPPSGSAPPQHIMAQFQQQAWPFEATFQDLSDALGELEDAFGELEDALPHFGSAFSQLQVVWAQPNSVLKCPGHGCGCASENRIPEPSPLILDRLLQMVYYPDTGEVAPAPMDRSSRILFAKSSKMGYNINREPPNAAFERLAPGYRILRAYEKDFELWELPRRGAEPRKDIGMFCGNALEFQRFRDPLTSWSFRATSRLSLLAHVPELSIVVLGSPTGRVLVASLTRLSSKENDFKGRGTWRRGIRVEWVLPNKTEEKNHRTTMRALHGMAIGRIPDDGDQNGEQAGRGALLPRRYRLMLHYQNHDIFSYEVTRNEETGKICLF</sequence>
<feature type="compositionally biased region" description="Polar residues" evidence="1">
    <location>
        <begin position="200"/>
        <end position="212"/>
    </location>
</feature>
<feature type="region of interest" description="Disordered" evidence="1">
    <location>
        <begin position="200"/>
        <end position="222"/>
    </location>
</feature>
<reference evidence="3" key="1">
    <citation type="submission" date="2019-06" db="EMBL/GenBank/DDBJ databases">
        <authorList>
            <person name="Broberg M."/>
        </authorList>
    </citation>
    <scope>NUCLEOTIDE SEQUENCE [LARGE SCALE GENOMIC DNA]</scope>
</reference>
<feature type="region of interest" description="Disordered" evidence="1">
    <location>
        <begin position="542"/>
        <end position="568"/>
    </location>
</feature>
<feature type="region of interest" description="Disordered" evidence="1">
    <location>
        <begin position="43"/>
        <end position="75"/>
    </location>
</feature>
<protein>
    <submittedName>
        <fullName evidence="2">Uncharacterized protein</fullName>
    </submittedName>
</protein>
<dbReference type="Pfam" id="PF08728">
    <property type="entry name" value="CRT10"/>
    <property type="match status" value="1"/>
</dbReference>
<dbReference type="EMBL" id="CABFOC020000035">
    <property type="protein sequence ID" value="CAH0049591.1"/>
    <property type="molecule type" value="Genomic_DNA"/>
</dbReference>
<proteinExistence type="predicted"/>
<name>A0A9N9Z621_9HYPO</name>
<accession>A0A9N9Z621</accession>
<dbReference type="OrthoDB" id="5591786at2759"/>
<organism evidence="2 3">
    <name type="scientific">Clonostachys solani</name>
    <dbReference type="NCBI Taxonomy" id="160281"/>
    <lineage>
        <taxon>Eukaryota</taxon>
        <taxon>Fungi</taxon>
        <taxon>Dikarya</taxon>
        <taxon>Ascomycota</taxon>
        <taxon>Pezizomycotina</taxon>
        <taxon>Sordariomycetes</taxon>
        <taxon>Hypocreomycetidae</taxon>
        <taxon>Hypocreales</taxon>
        <taxon>Bionectriaceae</taxon>
        <taxon>Clonostachys</taxon>
    </lineage>
</organism>
<feature type="region of interest" description="Disordered" evidence="1">
    <location>
        <begin position="458"/>
        <end position="522"/>
    </location>
</feature>
<gene>
    <name evidence="2" type="ORF">CSOL1703_00001549</name>
</gene>